<dbReference type="InterPro" id="IPR050430">
    <property type="entry name" value="Peptidase_S1"/>
</dbReference>
<feature type="chain" id="PRO_5015369201" description="Serine protease" evidence="7">
    <location>
        <begin position="21"/>
        <end position="342"/>
    </location>
</feature>
<gene>
    <name evidence="10" type="ORF">BTO08_08745</name>
</gene>
<keyword evidence="6" id="KW-1015">Disulfide bond</keyword>
<comment type="caution">
    <text evidence="10">The sequence shown here is derived from an EMBL/GenBank/DDBJ whole genome shotgun (WGS) entry which is preliminary data.</text>
</comment>
<dbReference type="SUPFAM" id="SSF50494">
    <property type="entry name" value="Trypsin-like serine proteases"/>
    <property type="match status" value="1"/>
</dbReference>
<dbReference type="GO" id="GO:0006508">
    <property type="term" value="P:proteolysis"/>
    <property type="evidence" value="ECO:0007669"/>
    <property type="project" value="UniProtKB-KW"/>
</dbReference>
<dbReference type="GO" id="GO:0004252">
    <property type="term" value="F:serine-type endopeptidase activity"/>
    <property type="evidence" value="ECO:0007669"/>
    <property type="project" value="InterPro"/>
</dbReference>
<evidence type="ECO:0000256" key="2">
    <source>
        <dbReference type="ARBA" id="ARBA00022670"/>
    </source>
</evidence>
<dbReference type="RefSeq" id="WP_105060685.1">
    <property type="nucleotide sequence ID" value="NZ_MSCJ01000001.1"/>
</dbReference>
<dbReference type="PRINTS" id="PR00839">
    <property type="entry name" value="V8PROTEASE"/>
</dbReference>
<proteinExistence type="inferred from homology"/>
<feature type="domain" description="Peptidase S1" evidence="9">
    <location>
        <begin position="21"/>
        <end position="210"/>
    </location>
</feature>
<dbReference type="OrthoDB" id="6266568at2"/>
<dbReference type="Proteomes" id="UP000238730">
    <property type="component" value="Unassembled WGS sequence"/>
</dbReference>
<dbReference type="PANTHER" id="PTHR24276:SF98">
    <property type="entry name" value="FI18310P1-RELATED"/>
    <property type="match status" value="1"/>
</dbReference>
<dbReference type="SMART" id="SM00020">
    <property type="entry name" value="Tryp_SPc"/>
    <property type="match status" value="1"/>
</dbReference>
<dbReference type="AlphaFoldDB" id="A0A2S7W0Z0"/>
<keyword evidence="5 7" id="KW-0720">Serine protease</keyword>
<dbReference type="Gene3D" id="2.40.10.10">
    <property type="entry name" value="Trypsin-like serine proteases"/>
    <property type="match status" value="2"/>
</dbReference>
<organism evidence="10 11">
    <name type="scientific">Photobacterium angustum</name>
    <dbReference type="NCBI Taxonomy" id="661"/>
    <lineage>
        <taxon>Bacteria</taxon>
        <taxon>Pseudomonadati</taxon>
        <taxon>Pseudomonadota</taxon>
        <taxon>Gammaproteobacteria</taxon>
        <taxon>Vibrionales</taxon>
        <taxon>Vibrionaceae</taxon>
        <taxon>Photobacterium</taxon>
    </lineage>
</organism>
<evidence type="ECO:0000256" key="4">
    <source>
        <dbReference type="ARBA" id="ARBA00022801"/>
    </source>
</evidence>
<evidence type="ECO:0000256" key="7">
    <source>
        <dbReference type="RuleBase" id="RU004296"/>
    </source>
</evidence>
<keyword evidence="4 7" id="KW-0378">Hydrolase</keyword>
<dbReference type="EC" id="3.4.21.-" evidence="7"/>
<evidence type="ECO:0000313" key="10">
    <source>
        <dbReference type="EMBL" id="PQJ67494.1"/>
    </source>
</evidence>
<evidence type="ECO:0000256" key="5">
    <source>
        <dbReference type="ARBA" id="ARBA00022825"/>
    </source>
</evidence>
<keyword evidence="3 7" id="KW-0732">Signal</keyword>
<evidence type="ECO:0000313" key="11">
    <source>
        <dbReference type="Proteomes" id="UP000238730"/>
    </source>
</evidence>
<evidence type="ECO:0000256" key="3">
    <source>
        <dbReference type="ARBA" id="ARBA00022729"/>
    </source>
</evidence>
<dbReference type="InterPro" id="IPR008256">
    <property type="entry name" value="Peptidase_S1B"/>
</dbReference>
<keyword evidence="2 7" id="KW-0645">Protease</keyword>
<feature type="signal peptide" evidence="7">
    <location>
        <begin position="1"/>
        <end position="20"/>
    </location>
</feature>
<name>A0A2S7W0Z0_PHOAN</name>
<dbReference type="InterPro" id="IPR001254">
    <property type="entry name" value="Trypsin_dom"/>
</dbReference>
<evidence type="ECO:0000259" key="9">
    <source>
        <dbReference type="PROSITE" id="PS50240"/>
    </source>
</evidence>
<comment type="similarity">
    <text evidence="1 7">Belongs to the peptidase S1B family.</text>
</comment>
<dbReference type="InterPro" id="IPR043504">
    <property type="entry name" value="Peptidase_S1_PA_chymotrypsin"/>
</dbReference>
<reference evidence="10 11" key="1">
    <citation type="submission" date="2016-12" db="EMBL/GenBank/DDBJ databases">
        <title>Diversity of luminous bacteria.</title>
        <authorList>
            <person name="Yoshizawa S."/>
            <person name="Kogure K."/>
        </authorList>
    </citation>
    <scope>NUCLEOTIDE SEQUENCE [LARGE SCALE GENOMIC DNA]</scope>
    <source>
        <strain evidence="10 11">LC1-200</strain>
    </source>
</reference>
<protein>
    <recommendedName>
        <fullName evidence="7">Serine protease</fullName>
        <ecNumber evidence="7">3.4.21.-</ecNumber>
    </recommendedName>
</protein>
<evidence type="ECO:0000256" key="6">
    <source>
        <dbReference type="ARBA" id="ARBA00023157"/>
    </source>
</evidence>
<dbReference type="PANTHER" id="PTHR24276">
    <property type="entry name" value="POLYSERASE-RELATED"/>
    <property type="match status" value="1"/>
</dbReference>
<dbReference type="Pfam" id="PF00089">
    <property type="entry name" value="Trypsin"/>
    <property type="match status" value="1"/>
</dbReference>
<feature type="region of interest" description="Disordered" evidence="8">
    <location>
        <begin position="292"/>
        <end position="316"/>
    </location>
</feature>
<feature type="compositionally biased region" description="Polar residues" evidence="8">
    <location>
        <begin position="301"/>
        <end position="315"/>
    </location>
</feature>
<sequence>MKQRKYLLILSALLTNTAFAIENGQEVPSNKHQTIIYSTNNDCTGSLIAGSWVLTAQHCTKNNSNAITTFDGQHVSVKKRFNYKDSPYYNGKDIDIELWELNSTAKFNKITPISIIPEVSGEQAYIYGYGKTGNKLNKAPLTVVSQPNDESTTIKAHSLQYSGVLVGGDSGAPYINSKNELFAVHQGIDRDLYTATPINIAKDFILNAINGWSYPTQLTNVKGKQTITVQSLHENDVVDQAYTDGDVNIDTSLSTCLTGNISPFQTCTYVISSNGYEGSLILSPTETVSINLGKKDDSTGKDNTTSTVKPNTDDGSSGGGALNLTIILSLLLFAFSRRQFTR</sequence>
<dbReference type="InterPro" id="IPR009003">
    <property type="entry name" value="Peptidase_S1_PA"/>
</dbReference>
<evidence type="ECO:0000256" key="8">
    <source>
        <dbReference type="SAM" id="MobiDB-lite"/>
    </source>
</evidence>
<evidence type="ECO:0000256" key="1">
    <source>
        <dbReference type="ARBA" id="ARBA00008764"/>
    </source>
</evidence>
<accession>A0A2S7W0Z0</accession>
<dbReference type="PROSITE" id="PS50240">
    <property type="entry name" value="TRYPSIN_DOM"/>
    <property type="match status" value="1"/>
</dbReference>
<dbReference type="EMBL" id="MSCJ01000001">
    <property type="protein sequence ID" value="PQJ67494.1"/>
    <property type="molecule type" value="Genomic_DNA"/>
</dbReference>